<name>A0ABD1NYA8_9LAMI</name>
<evidence type="ECO:0000313" key="4">
    <source>
        <dbReference type="Proteomes" id="UP001604336"/>
    </source>
</evidence>
<evidence type="ECO:0000256" key="1">
    <source>
        <dbReference type="SAM" id="MobiDB-lite"/>
    </source>
</evidence>
<feature type="region of interest" description="Disordered" evidence="1">
    <location>
        <begin position="1"/>
        <end position="25"/>
    </location>
</feature>
<dbReference type="Proteomes" id="UP001604336">
    <property type="component" value="Unassembled WGS sequence"/>
</dbReference>
<reference evidence="4" key="1">
    <citation type="submission" date="2024-07" db="EMBL/GenBank/DDBJ databases">
        <title>Two chromosome-level genome assemblies of Korean endemic species Abeliophyllum distichum and Forsythia ovata (Oleaceae).</title>
        <authorList>
            <person name="Jang H."/>
        </authorList>
    </citation>
    <scope>NUCLEOTIDE SEQUENCE [LARGE SCALE GENOMIC DNA]</scope>
</reference>
<keyword evidence="4" id="KW-1185">Reference proteome</keyword>
<dbReference type="InterPro" id="IPR005162">
    <property type="entry name" value="Retrotrans_gag_dom"/>
</dbReference>
<evidence type="ECO:0000313" key="3">
    <source>
        <dbReference type="EMBL" id="KAL2456601.1"/>
    </source>
</evidence>
<feature type="compositionally biased region" description="Basic and acidic residues" evidence="1">
    <location>
        <begin position="257"/>
        <end position="276"/>
    </location>
</feature>
<dbReference type="Pfam" id="PF03732">
    <property type="entry name" value="Retrotrans_gag"/>
    <property type="match status" value="1"/>
</dbReference>
<dbReference type="PANTHER" id="PTHR33223:SF10">
    <property type="entry name" value="AMINOTRANSFERASE-LIKE PLANT MOBILE DOMAIN-CONTAINING PROTEIN"/>
    <property type="match status" value="1"/>
</dbReference>
<feature type="region of interest" description="Disordered" evidence="1">
    <location>
        <begin position="257"/>
        <end position="280"/>
    </location>
</feature>
<organism evidence="3 4">
    <name type="scientific">Abeliophyllum distichum</name>
    <dbReference type="NCBI Taxonomy" id="126358"/>
    <lineage>
        <taxon>Eukaryota</taxon>
        <taxon>Viridiplantae</taxon>
        <taxon>Streptophyta</taxon>
        <taxon>Embryophyta</taxon>
        <taxon>Tracheophyta</taxon>
        <taxon>Spermatophyta</taxon>
        <taxon>Magnoliopsida</taxon>
        <taxon>eudicotyledons</taxon>
        <taxon>Gunneridae</taxon>
        <taxon>Pentapetalae</taxon>
        <taxon>asterids</taxon>
        <taxon>lamiids</taxon>
        <taxon>Lamiales</taxon>
        <taxon>Oleaceae</taxon>
        <taxon>Forsythieae</taxon>
        <taxon>Abeliophyllum</taxon>
    </lineage>
</organism>
<gene>
    <name evidence="3" type="ORF">Adt_46717</name>
</gene>
<sequence length="482" mass="54095">MTAPLHVSKATPAEEAPLAAEVPPAVEVPPSEATHMHEMTSTSRHSIPANWKSILSGKVEEAIARRNCRGRPISIKEDLFTKDVMNVPLPLKFKETTGNFDGTTDPIDHIQTFKARVRLHGWPDAIACRAFFMTLQKDAREWFDTLPPWSVSSFTDFTNKFTICFSSSMPKKKTAMGLMQVTQDKGETLCEYMSRFNCATLGIKNLKKPSVITVLLSGNRNHDFRASLSKKSLESMTELLRRGEEYIDQEEVLKATRGDRESYDSGNKKRQRDEPMMSKPNTRFMSAYKYRPRTEVINAISHIQLNVLIKHFVKKNEDHPKEILEKVGKKRKVGVINVIVGGSTGRGDSSNSWKGYARSLQVNAIGVLSKFRQPITFNDKDLKGVSLPHDDALVVTGDIADFNVKRVLVDTCSAANMLSWEAFKALKMPIDRLRSVNTPLQGFEGGTVIPEEIINLLVVLGKHPLLRNVDNSFFDRANTYGI</sequence>
<feature type="compositionally biased region" description="Low complexity" evidence="1">
    <location>
        <begin position="13"/>
        <end position="25"/>
    </location>
</feature>
<proteinExistence type="predicted"/>
<dbReference type="PANTHER" id="PTHR33223">
    <property type="entry name" value="CCHC-TYPE DOMAIN-CONTAINING PROTEIN"/>
    <property type="match status" value="1"/>
</dbReference>
<dbReference type="AlphaFoldDB" id="A0ABD1NYA8"/>
<feature type="domain" description="Retrotransposon gag" evidence="2">
    <location>
        <begin position="130"/>
        <end position="218"/>
    </location>
</feature>
<accession>A0ABD1NYA8</accession>
<evidence type="ECO:0000259" key="2">
    <source>
        <dbReference type="Pfam" id="PF03732"/>
    </source>
</evidence>
<protein>
    <recommendedName>
        <fullName evidence="2">Retrotransposon gag domain-containing protein</fullName>
    </recommendedName>
</protein>
<dbReference type="EMBL" id="JBFOLK010000101">
    <property type="protein sequence ID" value="KAL2456601.1"/>
    <property type="molecule type" value="Genomic_DNA"/>
</dbReference>
<comment type="caution">
    <text evidence="3">The sequence shown here is derived from an EMBL/GenBank/DDBJ whole genome shotgun (WGS) entry which is preliminary data.</text>
</comment>